<evidence type="ECO:0000256" key="1">
    <source>
        <dbReference type="SAM" id="Phobius"/>
    </source>
</evidence>
<keyword evidence="1" id="KW-0812">Transmembrane</keyword>
<dbReference type="EMBL" id="JANIEX010001265">
    <property type="protein sequence ID" value="KAJ3559916.1"/>
    <property type="molecule type" value="Genomic_DNA"/>
</dbReference>
<feature type="transmembrane region" description="Helical" evidence="1">
    <location>
        <begin position="123"/>
        <end position="143"/>
    </location>
</feature>
<dbReference type="PANTHER" id="PTHR42109">
    <property type="entry name" value="UNPLACED GENOMIC SCAFFOLD UM_SCAF_CONTIG_1.265, WHOLE GENOME SHOTGUN SEQUENCE"/>
    <property type="match status" value="1"/>
</dbReference>
<protein>
    <submittedName>
        <fullName evidence="2">Uncharacterized protein</fullName>
    </submittedName>
</protein>
<feature type="transmembrane region" description="Helical" evidence="1">
    <location>
        <begin position="80"/>
        <end position="102"/>
    </location>
</feature>
<gene>
    <name evidence="2" type="ORF">NP233_g11140</name>
</gene>
<feature type="transmembrane region" description="Helical" evidence="1">
    <location>
        <begin position="237"/>
        <end position="258"/>
    </location>
</feature>
<keyword evidence="1" id="KW-1133">Transmembrane helix</keyword>
<feature type="transmembrane region" description="Helical" evidence="1">
    <location>
        <begin position="163"/>
        <end position="185"/>
    </location>
</feature>
<evidence type="ECO:0000313" key="3">
    <source>
        <dbReference type="Proteomes" id="UP001213000"/>
    </source>
</evidence>
<organism evidence="2 3">
    <name type="scientific">Leucocoprinus birnbaumii</name>
    <dbReference type="NCBI Taxonomy" id="56174"/>
    <lineage>
        <taxon>Eukaryota</taxon>
        <taxon>Fungi</taxon>
        <taxon>Dikarya</taxon>
        <taxon>Basidiomycota</taxon>
        <taxon>Agaricomycotina</taxon>
        <taxon>Agaricomycetes</taxon>
        <taxon>Agaricomycetidae</taxon>
        <taxon>Agaricales</taxon>
        <taxon>Agaricineae</taxon>
        <taxon>Agaricaceae</taxon>
        <taxon>Leucocoprinus</taxon>
    </lineage>
</organism>
<keyword evidence="1" id="KW-0472">Membrane</keyword>
<feature type="transmembrane region" description="Helical" evidence="1">
    <location>
        <begin position="20"/>
        <end position="38"/>
    </location>
</feature>
<evidence type="ECO:0000313" key="2">
    <source>
        <dbReference type="EMBL" id="KAJ3559916.1"/>
    </source>
</evidence>
<dbReference type="PANTHER" id="PTHR42109:SF2">
    <property type="entry name" value="INTEGRAL MEMBRANE PROTEIN"/>
    <property type="match status" value="1"/>
</dbReference>
<name>A0AAD5YR81_9AGAR</name>
<dbReference type="AlphaFoldDB" id="A0AAD5YR81"/>
<feature type="transmembrane region" description="Helical" evidence="1">
    <location>
        <begin position="206"/>
        <end position="225"/>
    </location>
</feature>
<reference evidence="2" key="1">
    <citation type="submission" date="2022-07" db="EMBL/GenBank/DDBJ databases">
        <title>Genome Sequence of Leucocoprinus birnbaumii.</title>
        <authorList>
            <person name="Buettner E."/>
        </authorList>
    </citation>
    <scope>NUCLEOTIDE SEQUENCE</scope>
    <source>
        <strain evidence="2">VT141</strain>
    </source>
</reference>
<sequence>MSSNSTSIDYAEAFGIHSVPAAAIFAIIYAPLLVYYIFRLVTKFNYVFIVMTLFCLFRTVGFVIRAVVAGSTSAGSNLSLVIADQVLFGIGFSGLLFATFSLQNDRERVAGLHYKTPPMSILTNGRIFHLVVAGSVALLVVGTSKLTSHGPGDQSTGNTLRTAGTWVLFGATLIPGIRAGAFMYLKSTKYQHVGMKMNSFVDQNAAAILCVITALLVERMVYSVITVGMQASEASYYPLSALPEFLVVCVFATPGLVLSRTELQEQDVILEGYRPNERLYDPHTQIHA</sequence>
<accession>A0AAD5YR81</accession>
<keyword evidence="3" id="KW-1185">Reference proteome</keyword>
<feature type="transmembrane region" description="Helical" evidence="1">
    <location>
        <begin position="45"/>
        <end position="68"/>
    </location>
</feature>
<comment type="caution">
    <text evidence="2">The sequence shown here is derived from an EMBL/GenBank/DDBJ whole genome shotgun (WGS) entry which is preliminary data.</text>
</comment>
<dbReference type="Proteomes" id="UP001213000">
    <property type="component" value="Unassembled WGS sequence"/>
</dbReference>
<proteinExistence type="predicted"/>